<dbReference type="InterPro" id="IPR029068">
    <property type="entry name" value="Glyas_Bleomycin-R_OHBP_Dase"/>
</dbReference>
<dbReference type="Pfam" id="PF13468">
    <property type="entry name" value="Glyoxalase_3"/>
    <property type="match status" value="1"/>
</dbReference>
<evidence type="ECO:0000313" key="3">
    <source>
        <dbReference type="Proteomes" id="UP000823486"/>
    </source>
</evidence>
<sequence length="266" mass="29944">MISLDHVVHAVHNRKSAETLFTQQGFHVFEGGKHEDWGTSNSLSYFGSSYIEFISIDQAEKSNMSLNPLIMQLMKEKDREGVFQAALRTDNIAGDAVTFRKLGLNVTGPFEGSRKTEDGNRISWKMMFVSSPLSSFELPFFIEWNQPVHVRMDQMKDAGVIKEHLNGAQHIRSVFYAVKDISLVLSNWNKWFNTKKIKSYTDSQELNAICTEVKISDASITFFEPKGEGLIKEMIKNQGEGPFGAGLTGPKRTSSLYSIAGGYYSY</sequence>
<dbReference type="EMBL" id="JAFBFI010000012">
    <property type="protein sequence ID" value="MBM7693443.1"/>
    <property type="molecule type" value="Genomic_DNA"/>
</dbReference>
<dbReference type="Proteomes" id="UP000823486">
    <property type="component" value="Unassembled WGS sequence"/>
</dbReference>
<accession>A0ABS2QLV4</accession>
<reference evidence="2 3" key="1">
    <citation type="submission" date="2021-01" db="EMBL/GenBank/DDBJ databases">
        <title>Genomic Encyclopedia of Type Strains, Phase IV (KMG-IV): sequencing the most valuable type-strain genomes for metagenomic binning, comparative biology and taxonomic classification.</title>
        <authorList>
            <person name="Goeker M."/>
        </authorList>
    </citation>
    <scope>NUCLEOTIDE SEQUENCE [LARGE SCALE GENOMIC DNA]</scope>
    <source>
        <strain evidence="2 3">DSM 105482</strain>
    </source>
</reference>
<keyword evidence="3" id="KW-1185">Reference proteome</keyword>
<dbReference type="PANTHER" id="PTHR40265">
    <property type="entry name" value="BLL2707 PROTEIN"/>
    <property type="match status" value="1"/>
</dbReference>
<dbReference type="SUPFAM" id="SSF54593">
    <property type="entry name" value="Glyoxalase/Bleomycin resistance protein/Dihydroxybiphenyl dioxygenase"/>
    <property type="match status" value="1"/>
</dbReference>
<gene>
    <name evidence="2" type="ORF">JOC77_002883</name>
</gene>
<dbReference type="PANTHER" id="PTHR40265:SF1">
    <property type="entry name" value="GLYOXALASE-LIKE DOMAIN-CONTAINING PROTEIN"/>
    <property type="match status" value="1"/>
</dbReference>
<comment type="caution">
    <text evidence="2">The sequence shown here is derived from an EMBL/GenBank/DDBJ whole genome shotgun (WGS) entry which is preliminary data.</text>
</comment>
<dbReference type="Gene3D" id="3.10.180.10">
    <property type="entry name" value="2,3-Dihydroxybiphenyl 1,2-Dioxygenase, domain 1"/>
    <property type="match status" value="1"/>
</dbReference>
<feature type="domain" description="Glyoxalase-like" evidence="1">
    <location>
        <begin position="4"/>
        <end position="192"/>
    </location>
</feature>
<proteinExistence type="predicted"/>
<evidence type="ECO:0000313" key="2">
    <source>
        <dbReference type="EMBL" id="MBM7693443.1"/>
    </source>
</evidence>
<organism evidence="2 3">
    <name type="scientific">Peribacillus deserti</name>
    <dbReference type="NCBI Taxonomy" id="673318"/>
    <lineage>
        <taxon>Bacteria</taxon>
        <taxon>Bacillati</taxon>
        <taxon>Bacillota</taxon>
        <taxon>Bacilli</taxon>
        <taxon>Bacillales</taxon>
        <taxon>Bacillaceae</taxon>
        <taxon>Peribacillus</taxon>
    </lineage>
</organism>
<name>A0ABS2QLV4_9BACI</name>
<dbReference type="RefSeq" id="WP_204544172.1">
    <property type="nucleotide sequence ID" value="NZ_JAFBFI010000012.1"/>
</dbReference>
<dbReference type="InterPro" id="IPR025870">
    <property type="entry name" value="Glyoxalase-like_dom"/>
</dbReference>
<evidence type="ECO:0000259" key="1">
    <source>
        <dbReference type="Pfam" id="PF13468"/>
    </source>
</evidence>
<protein>
    <recommendedName>
        <fullName evidence="1">Glyoxalase-like domain-containing protein</fullName>
    </recommendedName>
</protein>